<sequence length="624" mass="71681">MTMIIMMQEQHRDQNRRPQHEQTCAENVRYDDVQHCQPLTMSSSMSSKSTSRRKKSGSGFVSRSIIFVTMTILYWSTTLLSFCSARDCHTSFRRAWRDLSCQEQDDFLEAITLVKDSGLYDEFIDIHVQVSMLTHGPAEFLPWHRWFLYNFEKALQDATGTCIYVPYWDWERDAEWESESDVMHSATFGTWGSTTGAGCTVDGITSYHQRFRNSPGIDYGPNGCVTRTFLDGFSFAGEAQVIALITNYDQFADTTGNSIGTDQSNPPETGSTNGFRTEFENSSHMLVHGIMGGHMGTNWSPADPIFWLHHSNVDRIWGTWQDYWDHDTCTTDEYYAPWHYDSEWALDRRLPFMAARGISSWDFRMGYSTEEDSEPAFPTARDVMNNDGPDLSVRYMNSNLNNLIPGYTANPRLFQVATDFVRVKCNRNEWEWTRRRNLEEEQQQKSEDESTSRSTTGDASAERMSSDSHDDENQFKFPHFFRSSLRGDDAQSIEDDADSYFRTKRDGRVESNLDLDQSDIVDVNIAACLHPPVFTLQETRDEWDRLCRELPASTSVADRLALLAKSDCNRKGNPRSDAPELRQRITMTMMDAFDGPSSSYECFHQPDRPAGADRRRTAQGDLRF</sequence>
<evidence type="ECO:0000256" key="3">
    <source>
        <dbReference type="SAM" id="MobiDB-lite"/>
    </source>
</evidence>
<accession>A0A1E7F8K2</accession>
<dbReference type="SUPFAM" id="SSF48056">
    <property type="entry name" value="Di-copper centre-containing domain"/>
    <property type="match status" value="1"/>
</dbReference>
<dbReference type="PROSITE" id="PS00497">
    <property type="entry name" value="TYROSINASE_1"/>
    <property type="match status" value="1"/>
</dbReference>
<name>A0A1E7F8K2_9STRA</name>
<dbReference type="GO" id="GO:0016491">
    <property type="term" value="F:oxidoreductase activity"/>
    <property type="evidence" value="ECO:0007669"/>
    <property type="project" value="InterPro"/>
</dbReference>
<feature type="transmembrane region" description="Helical" evidence="4">
    <location>
        <begin position="60"/>
        <end position="82"/>
    </location>
</feature>
<feature type="compositionally biased region" description="Basic and acidic residues" evidence="3">
    <location>
        <begin position="9"/>
        <end position="20"/>
    </location>
</feature>
<feature type="domain" description="Tyrosinase copper-binding" evidence="5">
    <location>
        <begin position="135"/>
        <end position="152"/>
    </location>
</feature>
<keyword evidence="4" id="KW-1133">Transmembrane helix</keyword>
<evidence type="ECO:0000256" key="2">
    <source>
        <dbReference type="ARBA" id="ARBA00023008"/>
    </source>
</evidence>
<proteinExistence type="predicted"/>
<dbReference type="GO" id="GO:0046872">
    <property type="term" value="F:metal ion binding"/>
    <property type="evidence" value="ECO:0007669"/>
    <property type="project" value="UniProtKB-KW"/>
</dbReference>
<evidence type="ECO:0000256" key="1">
    <source>
        <dbReference type="ARBA" id="ARBA00022723"/>
    </source>
</evidence>
<protein>
    <submittedName>
        <fullName evidence="7">Tyrosinase</fullName>
    </submittedName>
</protein>
<dbReference type="InterPro" id="IPR008922">
    <property type="entry name" value="Di-copper_centre_dom_sf"/>
</dbReference>
<feature type="region of interest" description="Disordered" evidence="3">
    <location>
        <begin position="438"/>
        <end position="474"/>
    </location>
</feature>
<feature type="compositionally biased region" description="Basic and acidic residues" evidence="3">
    <location>
        <begin position="460"/>
        <end position="474"/>
    </location>
</feature>
<keyword evidence="1" id="KW-0479">Metal-binding</keyword>
<evidence type="ECO:0000259" key="5">
    <source>
        <dbReference type="PROSITE" id="PS00497"/>
    </source>
</evidence>
<dbReference type="InterPro" id="IPR050316">
    <property type="entry name" value="Tyrosinase/Hemocyanin"/>
</dbReference>
<evidence type="ECO:0000313" key="8">
    <source>
        <dbReference type="Proteomes" id="UP000095751"/>
    </source>
</evidence>
<evidence type="ECO:0000313" key="7">
    <source>
        <dbReference type="EMBL" id="OEU14153.1"/>
    </source>
</evidence>
<reference evidence="7 8" key="1">
    <citation type="submission" date="2016-09" db="EMBL/GenBank/DDBJ databases">
        <title>Extensive genetic diversity and differential bi-allelic expression allows diatom success in the polar Southern Ocean.</title>
        <authorList>
            <consortium name="DOE Joint Genome Institute"/>
            <person name="Mock T."/>
            <person name="Otillar R.P."/>
            <person name="Strauss J."/>
            <person name="Dupont C."/>
            <person name="Frickenhaus S."/>
            <person name="Maumus F."/>
            <person name="Mcmullan M."/>
            <person name="Sanges R."/>
            <person name="Schmutz J."/>
            <person name="Toseland A."/>
            <person name="Valas R."/>
            <person name="Veluchamy A."/>
            <person name="Ward B.J."/>
            <person name="Allen A."/>
            <person name="Barry K."/>
            <person name="Falciatore A."/>
            <person name="Ferrante M."/>
            <person name="Fortunato A.E."/>
            <person name="Gloeckner G."/>
            <person name="Gruber A."/>
            <person name="Hipkin R."/>
            <person name="Janech M."/>
            <person name="Kroth P."/>
            <person name="Leese F."/>
            <person name="Lindquist E."/>
            <person name="Lyon B.R."/>
            <person name="Martin J."/>
            <person name="Mayer C."/>
            <person name="Parker M."/>
            <person name="Quesneville H."/>
            <person name="Raymond J."/>
            <person name="Uhlig C."/>
            <person name="Valentin K.U."/>
            <person name="Worden A.Z."/>
            <person name="Armbrust E.V."/>
            <person name="Bowler C."/>
            <person name="Green B."/>
            <person name="Moulton V."/>
            <person name="Van Oosterhout C."/>
            <person name="Grigoriev I."/>
        </authorList>
    </citation>
    <scope>NUCLEOTIDE SEQUENCE [LARGE SCALE GENOMIC DNA]</scope>
    <source>
        <strain evidence="7 8">CCMP1102</strain>
    </source>
</reference>
<gene>
    <name evidence="7" type="primary">TYR1</name>
    <name evidence="7" type="ORF">FRACYDRAFT_291506</name>
</gene>
<keyword evidence="4" id="KW-0472">Membrane</keyword>
<dbReference type="Pfam" id="PF00264">
    <property type="entry name" value="Tyrosinase"/>
    <property type="match status" value="1"/>
</dbReference>
<feature type="compositionally biased region" description="Basic and acidic residues" evidence="3">
    <location>
        <begin position="438"/>
        <end position="451"/>
    </location>
</feature>
<dbReference type="PRINTS" id="PR00092">
    <property type="entry name" value="TYROSINASE"/>
</dbReference>
<dbReference type="OrthoDB" id="61409at2759"/>
<feature type="region of interest" description="Disordered" evidence="3">
    <location>
        <begin position="256"/>
        <end position="276"/>
    </location>
</feature>
<dbReference type="KEGG" id="fcy:FRACYDRAFT_291506"/>
<dbReference type="PANTHER" id="PTHR11474:SF126">
    <property type="entry name" value="TYROSINASE-LIKE PROTEIN TYR-1-RELATED"/>
    <property type="match status" value="1"/>
</dbReference>
<dbReference type="AlphaFoldDB" id="A0A1E7F8K2"/>
<dbReference type="PANTHER" id="PTHR11474">
    <property type="entry name" value="TYROSINASE FAMILY MEMBER"/>
    <property type="match status" value="1"/>
</dbReference>
<organism evidence="7 8">
    <name type="scientific">Fragilariopsis cylindrus CCMP1102</name>
    <dbReference type="NCBI Taxonomy" id="635003"/>
    <lineage>
        <taxon>Eukaryota</taxon>
        <taxon>Sar</taxon>
        <taxon>Stramenopiles</taxon>
        <taxon>Ochrophyta</taxon>
        <taxon>Bacillariophyta</taxon>
        <taxon>Bacillariophyceae</taxon>
        <taxon>Bacillariophycidae</taxon>
        <taxon>Bacillariales</taxon>
        <taxon>Bacillariaceae</taxon>
        <taxon>Fragilariopsis</taxon>
    </lineage>
</organism>
<dbReference type="InParanoid" id="A0A1E7F8K2"/>
<dbReference type="Gene3D" id="1.10.1280.10">
    <property type="entry name" value="Di-copper center containing domain from catechol oxidase"/>
    <property type="match status" value="1"/>
</dbReference>
<keyword evidence="2" id="KW-0186">Copper</keyword>
<feature type="domain" description="Tyrosinase copper-binding" evidence="6">
    <location>
        <begin position="303"/>
        <end position="314"/>
    </location>
</feature>
<dbReference type="EMBL" id="KV784361">
    <property type="protein sequence ID" value="OEU14153.1"/>
    <property type="molecule type" value="Genomic_DNA"/>
</dbReference>
<keyword evidence="4" id="KW-0812">Transmembrane</keyword>
<dbReference type="InterPro" id="IPR002227">
    <property type="entry name" value="Tyrosinase_Cu-bd"/>
</dbReference>
<evidence type="ECO:0000256" key="4">
    <source>
        <dbReference type="SAM" id="Phobius"/>
    </source>
</evidence>
<dbReference type="Proteomes" id="UP000095751">
    <property type="component" value="Unassembled WGS sequence"/>
</dbReference>
<dbReference type="PROSITE" id="PS00498">
    <property type="entry name" value="TYROSINASE_2"/>
    <property type="match status" value="1"/>
</dbReference>
<keyword evidence="8" id="KW-1185">Reference proteome</keyword>
<feature type="region of interest" description="Disordered" evidence="3">
    <location>
        <begin position="1"/>
        <end position="21"/>
    </location>
</feature>
<evidence type="ECO:0000259" key="6">
    <source>
        <dbReference type="PROSITE" id="PS00498"/>
    </source>
</evidence>
<feature type="region of interest" description="Disordered" evidence="3">
    <location>
        <begin position="605"/>
        <end position="624"/>
    </location>
</feature>